<comment type="similarity">
    <text evidence="1">Belongs to the SOS response-associated peptidase family.</text>
</comment>
<name>A0A843U675_COLES</name>
<comment type="caution">
    <text evidence="8">The sequence shown here is derived from an EMBL/GenBank/DDBJ whole genome shotgun (WGS) entry which is preliminary data.</text>
</comment>
<dbReference type="InterPro" id="IPR036590">
    <property type="entry name" value="SRAP-like"/>
</dbReference>
<dbReference type="EMBL" id="NMUH01000352">
    <property type="protein sequence ID" value="MQL77500.1"/>
    <property type="molecule type" value="Genomic_DNA"/>
</dbReference>
<evidence type="ECO:0000256" key="1">
    <source>
        <dbReference type="ARBA" id="ARBA00008136"/>
    </source>
</evidence>
<dbReference type="OrthoDB" id="2111841at2759"/>
<evidence type="ECO:0000256" key="3">
    <source>
        <dbReference type="ARBA" id="ARBA00022763"/>
    </source>
</evidence>
<dbReference type="Pfam" id="PF02586">
    <property type="entry name" value="SRAP"/>
    <property type="match status" value="1"/>
</dbReference>
<evidence type="ECO:0000256" key="4">
    <source>
        <dbReference type="ARBA" id="ARBA00022801"/>
    </source>
</evidence>
<dbReference type="SUPFAM" id="SSF143081">
    <property type="entry name" value="BB1717-like"/>
    <property type="match status" value="1"/>
</dbReference>
<evidence type="ECO:0000313" key="9">
    <source>
        <dbReference type="Proteomes" id="UP000652761"/>
    </source>
</evidence>
<dbReference type="GO" id="GO:0003697">
    <property type="term" value="F:single-stranded DNA binding"/>
    <property type="evidence" value="ECO:0007669"/>
    <property type="project" value="InterPro"/>
</dbReference>
<keyword evidence="2" id="KW-0645">Protease</keyword>
<dbReference type="GO" id="GO:0016829">
    <property type="term" value="F:lyase activity"/>
    <property type="evidence" value="ECO:0007669"/>
    <property type="project" value="UniProtKB-KW"/>
</dbReference>
<organism evidence="8 9">
    <name type="scientific">Colocasia esculenta</name>
    <name type="common">Wild taro</name>
    <name type="synonym">Arum esculentum</name>
    <dbReference type="NCBI Taxonomy" id="4460"/>
    <lineage>
        <taxon>Eukaryota</taxon>
        <taxon>Viridiplantae</taxon>
        <taxon>Streptophyta</taxon>
        <taxon>Embryophyta</taxon>
        <taxon>Tracheophyta</taxon>
        <taxon>Spermatophyta</taxon>
        <taxon>Magnoliopsida</taxon>
        <taxon>Liliopsida</taxon>
        <taxon>Araceae</taxon>
        <taxon>Aroideae</taxon>
        <taxon>Colocasieae</taxon>
        <taxon>Colocasia</taxon>
    </lineage>
</organism>
<accession>A0A843U675</accession>
<evidence type="ECO:0000256" key="7">
    <source>
        <dbReference type="ARBA" id="ARBA00023239"/>
    </source>
</evidence>
<dbReference type="PANTHER" id="PTHR13604">
    <property type="entry name" value="DC12-RELATED"/>
    <property type="match status" value="1"/>
</dbReference>
<dbReference type="GO" id="GO:0006508">
    <property type="term" value="P:proteolysis"/>
    <property type="evidence" value="ECO:0007669"/>
    <property type="project" value="UniProtKB-KW"/>
</dbReference>
<dbReference type="InterPro" id="IPR003738">
    <property type="entry name" value="SRAP"/>
</dbReference>
<evidence type="ECO:0008006" key="10">
    <source>
        <dbReference type="Google" id="ProtNLM"/>
    </source>
</evidence>
<protein>
    <recommendedName>
        <fullName evidence="10">Embryonic stem cell-specific 5-hydroxymethylcytosine-binding protein</fullName>
    </recommendedName>
</protein>
<keyword evidence="9" id="KW-1185">Reference proteome</keyword>
<dbReference type="Gene3D" id="3.90.1680.10">
    <property type="entry name" value="SOS response associated peptidase-like"/>
    <property type="match status" value="1"/>
</dbReference>
<gene>
    <name evidence="8" type="ORF">Taro_009910</name>
</gene>
<evidence type="ECO:0000256" key="2">
    <source>
        <dbReference type="ARBA" id="ARBA00022670"/>
    </source>
</evidence>
<evidence type="ECO:0000313" key="8">
    <source>
        <dbReference type="EMBL" id="MQL77500.1"/>
    </source>
</evidence>
<dbReference type="GO" id="GO:0106300">
    <property type="term" value="P:protein-DNA covalent cross-linking repair"/>
    <property type="evidence" value="ECO:0007669"/>
    <property type="project" value="InterPro"/>
</dbReference>
<keyword evidence="4" id="KW-0378">Hydrolase</keyword>
<proteinExistence type="inferred from homology"/>
<evidence type="ECO:0000256" key="6">
    <source>
        <dbReference type="ARBA" id="ARBA00023125"/>
    </source>
</evidence>
<evidence type="ECO:0000256" key="5">
    <source>
        <dbReference type="ARBA" id="ARBA00023124"/>
    </source>
</evidence>
<keyword evidence="3" id="KW-0227">DNA damage</keyword>
<dbReference type="Proteomes" id="UP000652761">
    <property type="component" value="Unassembled WGS sequence"/>
</dbReference>
<dbReference type="PANTHER" id="PTHR13604:SF0">
    <property type="entry name" value="ABASIC SITE PROCESSING PROTEIN HMCES"/>
    <property type="match status" value="1"/>
</dbReference>
<keyword evidence="7" id="KW-0456">Lyase</keyword>
<sequence length="224" mass="25582">MCGRARCTLRPEQVTWACCAGGPDSRPLATVDLNKYRPSYNVSPGTYLPVVAYRKEKKKAEAGEEDEGKDGERCPVLHCMKWGLVPSFTKKSDKPGHYRMFNARSESIAEKASFRQLLPKNRCLVAVEGFYEWKKDGSKKQPYYIHFQDERPLVFAALYDSWENAEGTWPFIFNLFEWQVTCRNGTVLAVYFLLGRTRVKLQCEEEPLAGQQEVLLGAELLPVT</sequence>
<dbReference type="AlphaFoldDB" id="A0A843U675"/>
<reference evidence="8" key="1">
    <citation type="submission" date="2017-07" db="EMBL/GenBank/DDBJ databases">
        <title>Taro Niue Genome Assembly and Annotation.</title>
        <authorList>
            <person name="Atibalentja N."/>
            <person name="Keating K."/>
            <person name="Fields C.J."/>
        </authorList>
    </citation>
    <scope>NUCLEOTIDE SEQUENCE</scope>
    <source>
        <strain evidence="8">Niue_2</strain>
        <tissue evidence="8">Leaf</tissue>
    </source>
</reference>
<keyword evidence="6" id="KW-0238">DNA-binding</keyword>
<keyword evidence="5" id="KW-0190">Covalent protein-DNA linkage</keyword>
<dbReference type="GO" id="GO:0008233">
    <property type="term" value="F:peptidase activity"/>
    <property type="evidence" value="ECO:0007669"/>
    <property type="project" value="UniProtKB-KW"/>
</dbReference>